<evidence type="ECO:0000259" key="1">
    <source>
        <dbReference type="PROSITE" id="PS50056"/>
    </source>
</evidence>
<dbReference type="RefSeq" id="WP_229737964.1">
    <property type="nucleotide sequence ID" value="NZ_BMDG01000008.1"/>
</dbReference>
<dbReference type="InterPro" id="IPR026893">
    <property type="entry name" value="Tyr/Ser_Pase_IphP-type"/>
</dbReference>
<proteinExistence type="predicted"/>
<dbReference type="Gene3D" id="3.90.190.10">
    <property type="entry name" value="Protein tyrosine phosphatase superfamily"/>
    <property type="match status" value="1"/>
</dbReference>
<organism evidence="2 3">
    <name type="scientific">Isoptericola cucumis</name>
    <dbReference type="NCBI Taxonomy" id="1776856"/>
    <lineage>
        <taxon>Bacteria</taxon>
        <taxon>Bacillati</taxon>
        <taxon>Actinomycetota</taxon>
        <taxon>Actinomycetes</taxon>
        <taxon>Micrococcales</taxon>
        <taxon>Promicromonosporaceae</taxon>
        <taxon>Isoptericola</taxon>
    </lineage>
</organism>
<dbReference type="InterPro" id="IPR016130">
    <property type="entry name" value="Tyr_Pase_AS"/>
</dbReference>
<keyword evidence="3" id="KW-1185">Reference proteome</keyword>
<feature type="domain" description="Tyrosine specific protein phosphatases" evidence="1">
    <location>
        <begin position="130"/>
        <end position="195"/>
    </location>
</feature>
<comment type="caution">
    <text evidence="2">The sequence shown here is derived from an EMBL/GenBank/DDBJ whole genome shotgun (WGS) entry which is preliminary data.</text>
</comment>
<dbReference type="InterPro" id="IPR029021">
    <property type="entry name" value="Prot-tyrosine_phosphatase-like"/>
</dbReference>
<dbReference type="SUPFAM" id="SSF52799">
    <property type="entry name" value="(Phosphotyrosine protein) phosphatases II"/>
    <property type="match status" value="1"/>
</dbReference>
<evidence type="ECO:0000313" key="2">
    <source>
        <dbReference type="EMBL" id="GGI09152.1"/>
    </source>
</evidence>
<dbReference type="EMBL" id="BMDG01000008">
    <property type="protein sequence ID" value="GGI09152.1"/>
    <property type="molecule type" value="Genomic_DNA"/>
</dbReference>
<sequence length="282" mass="29492">MTLTDLPVDATDETAPALQLSPPVNLRDLGGVPVVGGTVREGFAIRADDLSIVTPEAADALVERGLRAVVDLRSADEVGITGRGPLGTRSTVTYHHVPFMASIAQAADSAAEDTDGTPAAEMLDQSRFGRMYLRMYEGAAPQVVTALAIMAHSPGAVAFHCAAGQDRTGVLAASLLLALGAEDDDIVADYARTGRNSAAIMARIAPVMQPLMSRYGYDLDEGARAALRTEFSPEPMRELLAALAERHDGDRLAPLRAAGLTDGLIARLRERALAHDGAAGAA</sequence>
<evidence type="ECO:0000313" key="3">
    <source>
        <dbReference type="Proteomes" id="UP000632535"/>
    </source>
</evidence>
<dbReference type="Proteomes" id="UP000632535">
    <property type="component" value="Unassembled WGS sequence"/>
</dbReference>
<reference evidence="3" key="1">
    <citation type="journal article" date="2019" name="Int. J. Syst. Evol. Microbiol.">
        <title>The Global Catalogue of Microorganisms (GCM) 10K type strain sequencing project: providing services to taxonomists for standard genome sequencing and annotation.</title>
        <authorList>
            <consortium name="The Broad Institute Genomics Platform"/>
            <consortium name="The Broad Institute Genome Sequencing Center for Infectious Disease"/>
            <person name="Wu L."/>
            <person name="Ma J."/>
        </authorList>
    </citation>
    <scope>NUCLEOTIDE SEQUENCE [LARGE SCALE GENOMIC DNA]</scope>
    <source>
        <strain evidence="3">CCM 8653</strain>
    </source>
</reference>
<dbReference type="Pfam" id="PF13350">
    <property type="entry name" value="Y_phosphatase3"/>
    <property type="match status" value="1"/>
</dbReference>
<dbReference type="PROSITE" id="PS00383">
    <property type="entry name" value="TYR_PHOSPHATASE_1"/>
    <property type="match status" value="1"/>
</dbReference>
<protein>
    <recommendedName>
        <fullName evidence="1">Tyrosine specific protein phosphatases domain-containing protein</fullName>
    </recommendedName>
</protein>
<dbReference type="PROSITE" id="PS50056">
    <property type="entry name" value="TYR_PHOSPHATASE_2"/>
    <property type="match status" value="1"/>
</dbReference>
<accession>A0ABQ2B9C9</accession>
<gene>
    <name evidence="2" type="ORF">GCM10007368_24740</name>
</gene>
<dbReference type="InterPro" id="IPR000387">
    <property type="entry name" value="Tyr_Pase_dom"/>
</dbReference>
<name>A0ABQ2B9C9_9MICO</name>